<dbReference type="RefSeq" id="WP_289411875.1">
    <property type="nucleotide sequence ID" value="NZ_JAQIBD010000001.1"/>
</dbReference>
<sequence>MLKLILWISYFIIYLIKKLSGANITTSGEDIPEAPVMFLANHFTRFETFVIPYLLFRKHKQISRSLADDTIFVGWLGEYMRLAGAISNKNKERDCIILDDLISGNACWIIYPEGSMVKNKQVTLENGEFCIHTKSYSGHVHTGSAVLALKSEIMRERIKNMDDEAAIKRFCKAHHVDRSKLDESVHLHIMPLSITYYPIRPGENQLLLFIDKFLNLRGTRLFEELEIEINLLMKANMHLHFGKPIVVKEYIDAYIAEHSGTIEDDDLMDRLIDSQRKVLTTDIMREVYGNMQINFDHIFILSLVTMPTLKVCPSYLKTLIYKNIREVHDMPGLNLHPELQTHLFRLILDNNYEPFNSALKIAEAQNILYQDSDGDYLFDKSLLEKDYDFHKIRVKNTMQVILNEIKWQEKICNAAAEHATLSEQALRLDNFEYLRSVDWKDYEEEYIYYQYLPPPKDSIGAPQVYFDQKNTVGLVFAHGYLSAPAALEEMAKYLFEKGINIYLLRLSGHGTDPKALKEIKLDEWKSDFERAFAAMRQVCDKVFVGGFSTGGLLALLHAAKYQVDGVIVVNTALKLNNLRVEYVITTLNAFNEMIEYLHAHGIKEWIDNHSELSHINYPKHPLSSVAELEKLMDKTRKLLSQVKDPILIVQGDHDPVVNAKSANMIYESVGSQKKELEFTPSTYHNILTPGKTDPYELFENIYEYIMRSVSS</sequence>
<dbReference type="SUPFAM" id="SSF53474">
    <property type="entry name" value="alpha/beta-Hydrolases"/>
    <property type="match status" value="1"/>
</dbReference>
<dbReference type="SUPFAM" id="SSF69593">
    <property type="entry name" value="Glycerol-3-phosphate (1)-acyltransferase"/>
    <property type="match status" value="1"/>
</dbReference>
<evidence type="ECO:0000259" key="1">
    <source>
        <dbReference type="Pfam" id="PF12146"/>
    </source>
</evidence>
<dbReference type="PANTHER" id="PTHR11614">
    <property type="entry name" value="PHOSPHOLIPASE-RELATED"/>
    <property type="match status" value="1"/>
</dbReference>
<proteinExistence type="predicted"/>
<evidence type="ECO:0000313" key="2">
    <source>
        <dbReference type="EMBL" id="MDM5270597.1"/>
    </source>
</evidence>
<dbReference type="EMBL" id="JAQIBD010000001">
    <property type="protein sequence ID" value="MDM5270597.1"/>
    <property type="molecule type" value="Genomic_DNA"/>
</dbReference>
<dbReference type="Proteomes" id="UP001169069">
    <property type="component" value="Unassembled WGS sequence"/>
</dbReference>
<dbReference type="InterPro" id="IPR022742">
    <property type="entry name" value="Hydrolase_4"/>
</dbReference>
<dbReference type="Gene3D" id="3.40.50.1820">
    <property type="entry name" value="alpha/beta hydrolase"/>
    <property type="match status" value="1"/>
</dbReference>
<reference evidence="2" key="1">
    <citation type="submission" date="2023-01" db="EMBL/GenBank/DDBJ databases">
        <title>Sulfurovum sp. zt1-1 genome assembly.</title>
        <authorList>
            <person name="Wang J."/>
        </authorList>
    </citation>
    <scope>NUCLEOTIDE SEQUENCE</scope>
    <source>
        <strain evidence="2">Zt1-1</strain>
    </source>
</reference>
<organism evidence="2 3">
    <name type="scientific">Sulfurovum zhangzhouensis</name>
    <dbReference type="NCBI Taxonomy" id="3019067"/>
    <lineage>
        <taxon>Bacteria</taxon>
        <taxon>Pseudomonadati</taxon>
        <taxon>Campylobacterota</taxon>
        <taxon>Epsilonproteobacteria</taxon>
        <taxon>Campylobacterales</taxon>
        <taxon>Sulfurovaceae</taxon>
        <taxon>Sulfurovum</taxon>
    </lineage>
</organism>
<dbReference type="GO" id="GO:0016787">
    <property type="term" value="F:hydrolase activity"/>
    <property type="evidence" value="ECO:0007669"/>
    <property type="project" value="UniProtKB-KW"/>
</dbReference>
<comment type="caution">
    <text evidence="2">The sequence shown here is derived from an EMBL/GenBank/DDBJ whole genome shotgun (WGS) entry which is preliminary data.</text>
</comment>
<name>A0ABT7QUS6_9BACT</name>
<protein>
    <submittedName>
        <fullName evidence="2">Alpha/beta fold hydrolase</fullName>
    </submittedName>
</protein>
<accession>A0ABT7QUS6</accession>
<dbReference type="InterPro" id="IPR051044">
    <property type="entry name" value="MAG_DAG_Lipase"/>
</dbReference>
<dbReference type="InterPro" id="IPR029058">
    <property type="entry name" value="AB_hydrolase_fold"/>
</dbReference>
<gene>
    <name evidence="2" type="ORF">PGH07_00225</name>
</gene>
<keyword evidence="3" id="KW-1185">Reference proteome</keyword>
<feature type="domain" description="Serine aminopeptidase S33" evidence="1">
    <location>
        <begin position="474"/>
        <end position="687"/>
    </location>
</feature>
<keyword evidence="2" id="KW-0378">Hydrolase</keyword>
<dbReference type="Pfam" id="PF12146">
    <property type="entry name" value="Hydrolase_4"/>
    <property type="match status" value="1"/>
</dbReference>
<evidence type="ECO:0000313" key="3">
    <source>
        <dbReference type="Proteomes" id="UP001169069"/>
    </source>
</evidence>